<evidence type="ECO:0000256" key="1">
    <source>
        <dbReference type="SAM" id="Phobius"/>
    </source>
</evidence>
<reference evidence="2" key="1">
    <citation type="submission" date="2021-02" db="EMBL/GenBank/DDBJ databases">
        <authorList>
            <person name="Nowell W R."/>
        </authorList>
    </citation>
    <scope>NUCLEOTIDE SEQUENCE</scope>
</reference>
<keyword evidence="1" id="KW-0812">Transmembrane</keyword>
<name>A0A819NYS6_9BILA</name>
<sequence>MGIHGYIIGVPLSGFYTSVFYVNSLLLTQLQCLYNQSCVNIICDRIGSNRNFTALSRASCFPKNVTIDFLSERLFTEFWSRNPNYMGYFEQCQPHSCSYTTNQRRTFVLLMMTVIGLSFTVSIILRFISPFITSFILKRCQQTQQTSSSDDIQRDVVGHFSIRTYIVNMWIKSHQYITTLNIFENVDKPNPSDEELNAQRKCTRAYIVVLVVIMASVIYITMLSYQTVTTIVDKPTLDEYANLPKSADCLCTNLSIPHHTFINFDPQFHEVCKSHFIELNGEWMSLLYDLYKDQRDNKRNLRTFQGMAIFHFQAIQAMCRMVIMAVNNELTLFLNSTLTTVEILELDLFEKKINAIINNFCLNTMRSSFLYSLQWIRNMYSGNGLISALATNWYPVIAFEAAIGTIYMKAQKYNLSSCNCATMSACVEPISLELNSGSNWTVPGMMIGCLPLESMLESTLECIYDQDCLDTITETLLAKSILPLSSARTRFKPINTTKLITIASELFIEDWGVEFAYERYFTSCQPKICSYTLSERFRIKDSMSTIFTIYGGICILLRFIIPIGFKFAYKCFSRRNRQVTAMDTT</sequence>
<comment type="caution">
    <text evidence="2">The sequence shown here is derived from an EMBL/GenBank/DDBJ whole genome shotgun (WGS) entry which is preliminary data.</text>
</comment>
<dbReference type="EMBL" id="CAJOAZ010003408">
    <property type="protein sequence ID" value="CAF4005818.1"/>
    <property type="molecule type" value="Genomic_DNA"/>
</dbReference>
<feature type="transmembrane region" description="Helical" evidence="1">
    <location>
        <begin position="547"/>
        <end position="569"/>
    </location>
</feature>
<accession>A0A819NYS6</accession>
<feature type="transmembrane region" description="Helical" evidence="1">
    <location>
        <begin position="107"/>
        <end position="128"/>
    </location>
</feature>
<organism evidence="2 3">
    <name type="scientific">Adineta steineri</name>
    <dbReference type="NCBI Taxonomy" id="433720"/>
    <lineage>
        <taxon>Eukaryota</taxon>
        <taxon>Metazoa</taxon>
        <taxon>Spiralia</taxon>
        <taxon>Gnathifera</taxon>
        <taxon>Rotifera</taxon>
        <taxon>Eurotatoria</taxon>
        <taxon>Bdelloidea</taxon>
        <taxon>Adinetida</taxon>
        <taxon>Adinetidae</taxon>
        <taxon>Adineta</taxon>
    </lineage>
</organism>
<keyword evidence="1" id="KW-0472">Membrane</keyword>
<feature type="transmembrane region" description="Helical" evidence="1">
    <location>
        <begin position="205"/>
        <end position="225"/>
    </location>
</feature>
<keyword evidence="1" id="KW-1133">Transmembrane helix</keyword>
<dbReference type="Proteomes" id="UP000663844">
    <property type="component" value="Unassembled WGS sequence"/>
</dbReference>
<protein>
    <submittedName>
        <fullName evidence="2">Uncharacterized protein</fullName>
    </submittedName>
</protein>
<evidence type="ECO:0000313" key="3">
    <source>
        <dbReference type="Proteomes" id="UP000663844"/>
    </source>
</evidence>
<evidence type="ECO:0000313" key="2">
    <source>
        <dbReference type="EMBL" id="CAF4005818.1"/>
    </source>
</evidence>
<dbReference type="AlphaFoldDB" id="A0A819NYS6"/>
<proteinExistence type="predicted"/>
<gene>
    <name evidence="2" type="ORF">OXD698_LOCUS29797</name>
</gene>